<keyword evidence="10 14" id="KW-0012">Acyltransferase</keyword>
<comment type="pathway">
    <text evidence="1 14">Lipid metabolism; fatty acid biosynthesis.</text>
</comment>
<evidence type="ECO:0000256" key="16">
    <source>
        <dbReference type="RuleBase" id="RU003694"/>
    </source>
</evidence>
<evidence type="ECO:0000256" key="7">
    <source>
        <dbReference type="ARBA" id="ARBA00022832"/>
    </source>
</evidence>
<dbReference type="SUPFAM" id="SSF53901">
    <property type="entry name" value="Thiolase-like"/>
    <property type="match status" value="2"/>
</dbReference>
<keyword evidence="8" id="KW-0443">Lipid metabolism</keyword>
<dbReference type="RefSeq" id="WP_177713952.1">
    <property type="nucleotide sequence ID" value="NZ_JACRSQ010000034.1"/>
</dbReference>
<comment type="catalytic activity">
    <reaction evidence="12 14">
        <text>(9Z)-hexadecenoyl-[ACP] + malonyl-[ACP] + H(+) = 3-oxo-(11Z)-octadecenoyl-[ACP] + holo-[ACP] + CO2</text>
        <dbReference type="Rhea" id="RHEA:55040"/>
        <dbReference type="Rhea" id="RHEA-COMP:9623"/>
        <dbReference type="Rhea" id="RHEA-COMP:9685"/>
        <dbReference type="Rhea" id="RHEA-COMP:10800"/>
        <dbReference type="Rhea" id="RHEA-COMP:14074"/>
        <dbReference type="ChEBI" id="CHEBI:15378"/>
        <dbReference type="ChEBI" id="CHEBI:16526"/>
        <dbReference type="ChEBI" id="CHEBI:64479"/>
        <dbReference type="ChEBI" id="CHEBI:78449"/>
        <dbReference type="ChEBI" id="CHEBI:83989"/>
        <dbReference type="ChEBI" id="CHEBI:138538"/>
        <dbReference type="EC" id="2.3.1.179"/>
    </reaction>
</comment>
<dbReference type="InterPro" id="IPR016039">
    <property type="entry name" value="Thiolase-like"/>
</dbReference>
<evidence type="ECO:0000256" key="1">
    <source>
        <dbReference type="ARBA" id="ARBA00005194"/>
    </source>
</evidence>
<feature type="domain" description="Ketosynthase family 3 (KS3)" evidence="17">
    <location>
        <begin position="3"/>
        <end position="411"/>
    </location>
</feature>
<dbReference type="InterPro" id="IPR017568">
    <property type="entry name" value="3-oxoacyl-ACP_synth-2"/>
</dbReference>
<dbReference type="GO" id="GO:0005829">
    <property type="term" value="C:cytosol"/>
    <property type="evidence" value="ECO:0007669"/>
    <property type="project" value="TreeGrafter"/>
</dbReference>
<dbReference type="PANTHER" id="PTHR11712:SF336">
    <property type="entry name" value="3-OXOACYL-[ACYL-CARRIER-PROTEIN] SYNTHASE, MITOCHONDRIAL"/>
    <property type="match status" value="1"/>
</dbReference>
<dbReference type="InterPro" id="IPR014030">
    <property type="entry name" value="Ketoacyl_synth_N"/>
</dbReference>
<dbReference type="EMBL" id="JACRSQ010000034">
    <property type="protein sequence ID" value="MBC8544853.1"/>
    <property type="molecule type" value="Genomic_DNA"/>
</dbReference>
<dbReference type="PROSITE" id="PS00606">
    <property type="entry name" value="KS3_1"/>
    <property type="match status" value="1"/>
</dbReference>
<dbReference type="InterPro" id="IPR020841">
    <property type="entry name" value="PKS_Beta-ketoAc_synthase_dom"/>
</dbReference>
<comment type="caution">
    <text evidence="18">The sequence shown here is derived from an EMBL/GenBank/DDBJ whole genome shotgun (WGS) entry which is preliminary data.</text>
</comment>
<dbReference type="EC" id="2.3.1.179" evidence="3 14"/>
<dbReference type="Pfam" id="PF02801">
    <property type="entry name" value="Ketoacyl-synt_C"/>
    <property type="match status" value="1"/>
</dbReference>
<dbReference type="PANTHER" id="PTHR11712">
    <property type="entry name" value="POLYKETIDE SYNTHASE-RELATED"/>
    <property type="match status" value="1"/>
</dbReference>
<dbReference type="Pfam" id="PF00109">
    <property type="entry name" value="ketoacyl-synt"/>
    <property type="match status" value="1"/>
</dbReference>
<evidence type="ECO:0000256" key="9">
    <source>
        <dbReference type="ARBA" id="ARBA00023160"/>
    </source>
</evidence>
<evidence type="ECO:0000256" key="2">
    <source>
        <dbReference type="ARBA" id="ARBA00008467"/>
    </source>
</evidence>
<evidence type="ECO:0000256" key="8">
    <source>
        <dbReference type="ARBA" id="ARBA00023098"/>
    </source>
</evidence>
<dbReference type="InterPro" id="IPR014031">
    <property type="entry name" value="Ketoacyl_synth_C"/>
</dbReference>
<keyword evidence="7" id="KW-0276">Fatty acid metabolism</keyword>
<dbReference type="PROSITE" id="PS52004">
    <property type="entry name" value="KS3_2"/>
    <property type="match status" value="1"/>
</dbReference>
<dbReference type="InterPro" id="IPR000794">
    <property type="entry name" value="Beta-ketoacyl_synthase"/>
</dbReference>
<dbReference type="InterPro" id="IPR018201">
    <property type="entry name" value="Ketoacyl_synth_AS"/>
</dbReference>
<comment type="function">
    <text evidence="11 14">Involved in the type II fatty acid elongation cycle. Catalyzes the elongation of a wide range of acyl-ACP by the addition of two carbons from malonyl-ACP to an acyl acceptor. Can efficiently catalyze the conversion of palmitoleoyl-ACP (cis-hexadec-9-enoyl-ACP) to cis-vaccenoyl-ACP (cis-octadec-11-enoyl-ACP), an essential step in the thermal regulation of fatty acid composition.</text>
</comment>
<evidence type="ECO:0000313" key="19">
    <source>
        <dbReference type="Proteomes" id="UP000657006"/>
    </source>
</evidence>
<evidence type="ECO:0000256" key="10">
    <source>
        <dbReference type="ARBA" id="ARBA00023315"/>
    </source>
</evidence>
<keyword evidence="6 14" id="KW-0808">Transferase</keyword>
<dbReference type="AlphaFoldDB" id="A0A926DT76"/>
<keyword evidence="19" id="KW-1185">Reference proteome</keyword>
<evidence type="ECO:0000256" key="5">
    <source>
        <dbReference type="ARBA" id="ARBA00022516"/>
    </source>
</evidence>
<organism evidence="18 19">
    <name type="scientific">Bianquea renquensis</name>
    <dbReference type="NCBI Taxonomy" id="2763661"/>
    <lineage>
        <taxon>Bacteria</taxon>
        <taxon>Bacillati</taxon>
        <taxon>Bacillota</taxon>
        <taxon>Clostridia</taxon>
        <taxon>Eubacteriales</taxon>
        <taxon>Bianqueaceae</taxon>
        <taxon>Bianquea</taxon>
    </lineage>
</organism>
<evidence type="ECO:0000256" key="14">
    <source>
        <dbReference type="PIRNR" id="PIRNR000447"/>
    </source>
</evidence>
<evidence type="ECO:0000259" key="17">
    <source>
        <dbReference type="PROSITE" id="PS52004"/>
    </source>
</evidence>
<keyword evidence="5 14" id="KW-0444">Lipid biosynthesis</keyword>
<gene>
    <name evidence="18" type="primary">fabF</name>
    <name evidence="18" type="ORF">H8730_14995</name>
</gene>
<protein>
    <recommendedName>
        <fullName evidence="4 14">3-oxoacyl-[acyl-carrier-protein] synthase 2</fullName>
        <ecNumber evidence="3 14">2.3.1.179</ecNumber>
    </recommendedName>
</protein>
<dbReference type="Proteomes" id="UP000657006">
    <property type="component" value="Unassembled WGS sequence"/>
</dbReference>
<dbReference type="Gene3D" id="3.40.47.10">
    <property type="match status" value="1"/>
</dbReference>
<dbReference type="GO" id="GO:0004315">
    <property type="term" value="F:3-oxoacyl-[acyl-carrier-protein] synthase activity"/>
    <property type="evidence" value="ECO:0007669"/>
    <property type="project" value="UniProtKB-UniRule"/>
</dbReference>
<dbReference type="NCBIfam" id="TIGR03150">
    <property type="entry name" value="fabF"/>
    <property type="match status" value="1"/>
</dbReference>
<feature type="active site" description="For beta-ketoacyl synthase activity" evidence="15">
    <location>
        <position position="165"/>
    </location>
</feature>
<evidence type="ECO:0000256" key="12">
    <source>
        <dbReference type="ARBA" id="ARBA00047318"/>
    </source>
</evidence>
<evidence type="ECO:0000256" key="6">
    <source>
        <dbReference type="ARBA" id="ARBA00022679"/>
    </source>
</evidence>
<evidence type="ECO:0000313" key="18">
    <source>
        <dbReference type="EMBL" id="MBC8544853.1"/>
    </source>
</evidence>
<accession>A0A926DT76</accession>
<comment type="similarity">
    <text evidence="2 14 16">Belongs to the thiolase-like superfamily. Beta-ketoacyl-ACP synthases family.</text>
</comment>
<evidence type="ECO:0000256" key="11">
    <source>
        <dbReference type="ARBA" id="ARBA00024006"/>
    </source>
</evidence>
<evidence type="ECO:0000256" key="15">
    <source>
        <dbReference type="PIRSR" id="PIRSR000447-1"/>
    </source>
</evidence>
<dbReference type="GO" id="GO:0030497">
    <property type="term" value="P:fatty acid elongation"/>
    <property type="evidence" value="ECO:0007669"/>
    <property type="project" value="UniProtKB-ARBA"/>
</dbReference>
<proteinExistence type="inferred from homology"/>
<dbReference type="CDD" id="cd00834">
    <property type="entry name" value="KAS_I_II"/>
    <property type="match status" value="1"/>
</dbReference>
<keyword evidence="9 14" id="KW-0275">Fatty acid biosynthesis</keyword>
<evidence type="ECO:0000256" key="13">
    <source>
        <dbReference type="ARBA" id="ARBA00047659"/>
    </source>
</evidence>
<evidence type="ECO:0000256" key="4">
    <source>
        <dbReference type="ARBA" id="ARBA00014657"/>
    </source>
</evidence>
<dbReference type="SMART" id="SM00825">
    <property type="entry name" value="PKS_KS"/>
    <property type="match status" value="1"/>
</dbReference>
<sequence length="416" mass="44370">MDRKRAVITGTGVVSPVGNTTDDFWNSLKVGKNGIGPITRFNLTDDFKVSLAAEVKDFDATQYIDKRKAKRMALFAQYAMVGAIQALAESGLALGEEDPYRLGAIIGVGMGCMHTIQEETKKLIEKGPKRISPLFIPTVIPNMAAGNIAIEYGLKGPVFDVTTACASGTNAMGEAFRAIQSGYADVVFTGGAENVTTELTVAGFTALTALSESKDPNRASIPFDKERSGFVMGEGAGIVVLEEYEHAKARGATILAEVVGYSTTCDAFHITAPEESGEAMARAMELAMKDAGITPKDISYINAHGTSTFYNELVETRAIKTAFGDEAYRIPISSIKSMVGHGLGAAGGIEAIACVKALQEGFIPPTINYRVPDPELDLDYVPNVGREQDLTYAMSDNLGFGGHNAVIILKKWDAEV</sequence>
<dbReference type="FunFam" id="3.40.47.10:FF:000018">
    <property type="entry name" value="3-oxoacyl-[acyl-carrier-protein] synthase 2"/>
    <property type="match status" value="1"/>
</dbReference>
<dbReference type="FunFam" id="3.40.47.10:FF:000029">
    <property type="entry name" value="3-oxoacyl-[acyl-carrier-protein] synthase 1"/>
    <property type="match status" value="1"/>
</dbReference>
<dbReference type="NCBIfam" id="NF005589">
    <property type="entry name" value="PRK07314.1"/>
    <property type="match status" value="1"/>
</dbReference>
<comment type="catalytic activity">
    <reaction evidence="13 14">
        <text>a fatty acyl-[ACP] + malonyl-[ACP] + H(+) = a 3-oxoacyl-[ACP] + holo-[ACP] + CO2</text>
        <dbReference type="Rhea" id="RHEA:22836"/>
        <dbReference type="Rhea" id="RHEA-COMP:9623"/>
        <dbReference type="Rhea" id="RHEA-COMP:9685"/>
        <dbReference type="Rhea" id="RHEA-COMP:9916"/>
        <dbReference type="Rhea" id="RHEA-COMP:14125"/>
        <dbReference type="ChEBI" id="CHEBI:15378"/>
        <dbReference type="ChEBI" id="CHEBI:16526"/>
        <dbReference type="ChEBI" id="CHEBI:64479"/>
        <dbReference type="ChEBI" id="CHEBI:78449"/>
        <dbReference type="ChEBI" id="CHEBI:78776"/>
        <dbReference type="ChEBI" id="CHEBI:138651"/>
    </reaction>
</comment>
<reference evidence="18" key="1">
    <citation type="submission" date="2020-08" db="EMBL/GenBank/DDBJ databases">
        <title>Genome public.</title>
        <authorList>
            <person name="Liu C."/>
            <person name="Sun Q."/>
        </authorList>
    </citation>
    <scope>NUCLEOTIDE SEQUENCE</scope>
    <source>
        <strain evidence="18">NSJ-32</strain>
    </source>
</reference>
<evidence type="ECO:0000256" key="3">
    <source>
        <dbReference type="ARBA" id="ARBA00012356"/>
    </source>
</evidence>
<name>A0A926DT76_9FIRM</name>
<dbReference type="PIRSF" id="PIRSF000447">
    <property type="entry name" value="KAS_II"/>
    <property type="match status" value="1"/>
</dbReference>